<evidence type="ECO:0000313" key="3">
    <source>
        <dbReference type="Proteomes" id="UP000321224"/>
    </source>
</evidence>
<dbReference type="EMBL" id="BJVY01000042">
    <property type="protein sequence ID" value="GEL74056.1"/>
    <property type="molecule type" value="Genomic_DNA"/>
</dbReference>
<sequence>MVTPDERKKRGGERIRYLRSEKEAHPGPPRGEPYQGPAGRRYRCSTRLSPLCGPALATQRARLPEPGERSAYKLPGALHPCPRGASALVDLDREEPSDCET</sequence>
<feature type="region of interest" description="Disordered" evidence="1">
    <location>
        <begin position="60"/>
        <end position="101"/>
    </location>
</feature>
<reference evidence="2 3" key="1">
    <citation type="submission" date="2019-07" db="EMBL/GenBank/DDBJ databases">
        <title>Whole genome shotgun sequence of Myxococcus virescens NBRC 100334.</title>
        <authorList>
            <person name="Hosoyama A."/>
            <person name="Uohara A."/>
            <person name="Ohji S."/>
            <person name="Ichikawa N."/>
        </authorList>
    </citation>
    <scope>NUCLEOTIDE SEQUENCE [LARGE SCALE GENOMIC DNA]</scope>
    <source>
        <strain evidence="2 3">NBRC 100334</strain>
    </source>
</reference>
<organism evidence="2 3">
    <name type="scientific">Myxococcus virescens</name>
    <dbReference type="NCBI Taxonomy" id="83456"/>
    <lineage>
        <taxon>Bacteria</taxon>
        <taxon>Pseudomonadati</taxon>
        <taxon>Myxococcota</taxon>
        <taxon>Myxococcia</taxon>
        <taxon>Myxococcales</taxon>
        <taxon>Cystobacterineae</taxon>
        <taxon>Myxococcaceae</taxon>
        <taxon>Myxococcus</taxon>
    </lineage>
</organism>
<accession>A0A511HKF8</accession>
<feature type="compositionally biased region" description="Basic and acidic residues" evidence="1">
    <location>
        <begin position="90"/>
        <end position="101"/>
    </location>
</feature>
<feature type="compositionally biased region" description="Basic and acidic residues" evidence="1">
    <location>
        <begin position="1"/>
        <end position="25"/>
    </location>
</feature>
<evidence type="ECO:0000313" key="2">
    <source>
        <dbReference type="EMBL" id="GEL74056.1"/>
    </source>
</evidence>
<comment type="caution">
    <text evidence="2">The sequence shown here is derived from an EMBL/GenBank/DDBJ whole genome shotgun (WGS) entry which is preliminary data.</text>
</comment>
<dbReference type="Proteomes" id="UP000321224">
    <property type="component" value="Unassembled WGS sequence"/>
</dbReference>
<protein>
    <submittedName>
        <fullName evidence="2">Uncharacterized protein</fullName>
    </submittedName>
</protein>
<feature type="compositionally biased region" description="Basic and acidic residues" evidence="1">
    <location>
        <begin position="62"/>
        <end position="71"/>
    </location>
</feature>
<gene>
    <name evidence="2" type="ORF">MVI01_58400</name>
</gene>
<proteinExistence type="predicted"/>
<evidence type="ECO:0000256" key="1">
    <source>
        <dbReference type="SAM" id="MobiDB-lite"/>
    </source>
</evidence>
<name>A0A511HKF8_9BACT</name>
<feature type="region of interest" description="Disordered" evidence="1">
    <location>
        <begin position="1"/>
        <end position="40"/>
    </location>
</feature>
<dbReference type="AlphaFoldDB" id="A0A511HKF8"/>